<dbReference type="InterPro" id="IPR036514">
    <property type="entry name" value="SGNH_hydro_sf"/>
</dbReference>
<dbReference type="PANTHER" id="PTHR30383:SF5">
    <property type="entry name" value="SGNH HYDROLASE-TYPE ESTERASE DOMAIN-CONTAINING PROTEIN"/>
    <property type="match status" value="1"/>
</dbReference>
<name>A0A0D2JT20_9CHLO</name>
<dbReference type="RefSeq" id="XP_013901112.1">
    <property type="nucleotide sequence ID" value="XM_014045658.1"/>
</dbReference>
<reference evidence="2 3" key="1">
    <citation type="journal article" date="2013" name="BMC Genomics">
        <title>Reconstruction of the lipid metabolism for the microalga Monoraphidium neglectum from its genome sequence reveals characteristics suitable for biofuel production.</title>
        <authorList>
            <person name="Bogen C."/>
            <person name="Al-Dilaimi A."/>
            <person name="Albersmeier A."/>
            <person name="Wichmann J."/>
            <person name="Grundmann M."/>
            <person name="Rupp O."/>
            <person name="Lauersen K.J."/>
            <person name="Blifernez-Klassen O."/>
            <person name="Kalinowski J."/>
            <person name="Goesmann A."/>
            <person name="Mussgnug J.H."/>
            <person name="Kruse O."/>
        </authorList>
    </citation>
    <scope>NUCLEOTIDE SEQUENCE [LARGE SCALE GENOMIC DNA]</scope>
    <source>
        <strain evidence="2 3">SAG 48.87</strain>
    </source>
</reference>
<accession>A0A0D2JT20</accession>
<dbReference type="InterPro" id="IPR013830">
    <property type="entry name" value="SGNH_hydro"/>
</dbReference>
<dbReference type="AlphaFoldDB" id="A0A0D2JT20"/>
<evidence type="ECO:0000313" key="3">
    <source>
        <dbReference type="Proteomes" id="UP000054498"/>
    </source>
</evidence>
<gene>
    <name evidence="2" type="ORF">MNEG_5868</name>
</gene>
<evidence type="ECO:0000313" key="2">
    <source>
        <dbReference type="EMBL" id="KIZ02093.1"/>
    </source>
</evidence>
<evidence type="ECO:0000259" key="1">
    <source>
        <dbReference type="Pfam" id="PF13472"/>
    </source>
</evidence>
<sequence length="243" mass="25765">MCALPPTPILSLTEGYCLDGRRFHPYSIRLEEQLRGAFPRGSRIFVDQQGRSGEPVVPNMRERLSRALVRAASDGGPFDWVCLLGGTNDAICGADAAEVLEALDKMHAEISSSGARLVAMTLPPFLAPLGDAERRAFYEINSGLRQRFLPSAPLRGTVAGAGAALGAAGADSGGEREEAAVSGVLQPPEGRLLVDLEALLSPAALGPAEAARLWDDEVHLTPDGYGFVGDRIFEALLPHLGLR</sequence>
<feature type="domain" description="SGNH hydrolase-type esterase" evidence="1">
    <location>
        <begin position="11"/>
        <end position="225"/>
    </location>
</feature>
<dbReference type="Gene3D" id="3.40.50.1110">
    <property type="entry name" value="SGNH hydrolase"/>
    <property type="match status" value="1"/>
</dbReference>
<keyword evidence="3" id="KW-1185">Reference proteome</keyword>
<dbReference type="GO" id="GO:0004622">
    <property type="term" value="F:phosphatidylcholine lysophospholipase activity"/>
    <property type="evidence" value="ECO:0007669"/>
    <property type="project" value="TreeGrafter"/>
</dbReference>
<dbReference type="SUPFAM" id="SSF52266">
    <property type="entry name" value="SGNH hydrolase"/>
    <property type="match status" value="1"/>
</dbReference>
<dbReference type="OrthoDB" id="525267at2759"/>
<protein>
    <recommendedName>
        <fullName evidence="1">SGNH hydrolase-type esterase domain-containing protein</fullName>
    </recommendedName>
</protein>
<organism evidence="2 3">
    <name type="scientific">Monoraphidium neglectum</name>
    <dbReference type="NCBI Taxonomy" id="145388"/>
    <lineage>
        <taxon>Eukaryota</taxon>
        <taxon>Viridiplantae</taxon>
        <taxon>Chlorophyta</taxon>
        <taxon>core chlorophytes</taxon>
        <taxon>Chlorophyceae</taxon>
        <taxon>CS clade</taxon>
        <taxon>Sphaeropleales</taxon>
        <taxon>Selenastraceae</taxon>
        <taxon>Monoraphidium</taxon>
    </lineage>
</organism>
<dbReference type="GeneID" id="25738745"/>
<dbReference type="InterPro" id="IPR051532">
    <property type="entry name" value="Ester_Hydrolysis_Enzymes"/>
</dbReference>
<proteinExistence type="predicted"/>
<dbReference type="Proteomes" id="UP000054498">
    <property type="component" value="Unassembled WGS sequence"/>
</dbReference>
<dbReference type="Pfam" id="PF13472">
    <property type="entry name" value="Lipase_GDSL_2"/>
    <property type="match status" value="1"/>
</dbReference>
<dbReference type="EMBL" id="KK101124">
    <property type="protein sequence ID" value="KIZ02093.1"/>
    <property type="molecule type" value="Genomic_DNA"/>
</dbReference>
<dbReference type="PANTHER" id="PTHR30383">
    <property type="entry name" value="THIOESTERASE 1/PROTEASE 1/LYSOPHOSPHOLIPASE L1"/>
    <property type="match status" value="1"/>
</dbReference>
<dbReference type="KEGG" id="mng:MNEG_5868"/>
<dbReference type="CDD" id="cd00229">
    <property type="entry name" value="SGNH_hydrolase"/>
    <property type="match status" value="1"/>
</dbReference>